<dbReference type="Pfam" id="PF19047">
    <property type="entry name" value="HOOK_N"/>
    <property type="match status" value="1"/>
</dbReference>
<accession>A0A1V8SI97</accession>
<comment type="caution">
    <text evidence="7">The sequence shown here is derived from an EMBL/GenBank/DDBJ whole genome shotgun (WGS) entry which is preliminary data.</text>
</comment>
<feature type="compositionally biased region" description="Acidic residues" evidence="5">
    <location>
        <begin position="156"/>
        <end position="166"/>
    </location>
</feature>
<dbReference type="GO" id="GO:0031122">
    <property type="term" value="P:cytoplasmic microtubule organization"/>
    <property type="evidence" value="ECO:0007669"/>
    <property type="project" value="TreeGrafter"/>
</dbReference>
<reference evidence="8" key="1">
    <citation type="submission" date="2017-03" db="EMBL/GenBank/DDBJ databases">
        <title>Genomes of endolithic fungi from Antarctica.</title>
        <authorList>
            <person name="Coleine C."/>
            <person name="Masonjones S."/>
            <person name="Stajich J.E."/>
        </authorList>
    </citation>
    <scope>NUCLEOTIDE SEQUENCE [LARGE SCALE GENOMIC DNA]</scope>
    <source>
        <strain evidence="8">CCFEE 5527</strain>
    </source>
</reference>
<dbReference type="STRING" id="1507870.A0A1V8SI97"/>
<comment type="subcellular location">
    <subcellularLocation>
        <location evidence="1">Cytoplasm</location>
    </subcellularLocation>
</comment>
<evidence type="ECO:0000313" key="8">
    <source>
        <dbReference type="Proteomes" id="UP000192596"/>
    </source>
</evidence>
<evidence type="ECO:0000256" key="4">
    <source>
        <dbReference type="SAM" id="Coils"/>
    </source>
</evidence>
<dbReference type="CDD" id="cd22211">
    <property type="entry name" value="HkD_SF"/>
    <property type="match status" value="1"/>
</dbReference>
<feature type="region of interest" description="Disordered" evidence="5">
    <location>
        <begin position="251"/>
        <end position="312"/>
    </location>
</feature>
<dbReference type="EMBL" id="NAJO01000044">
    <property type="protein sequence ID" value="OQN98690.1"/>
    <property type="molecule type" value="Genomic_DNA"/>
</dbReference>
<gene>
    <name evidence="7" type="ORF">B0A48_15356</name>
</gene>
<evidence type="ECO:0000259" key="6">
    <source>
        <dbReference type="Pfam" id="PF19047"/>
    </source>
</evidence>
<dbReference type="PANTHER" id="PTHR18947">
    <property type="entry name" value="HOOK PROTEINS"/>
    <property type="match status" value="1"/>
</dbReference>
<feature type="coiled-coil region" evidence="4">
    <location>
        <begin position="202"/>
        <end position="243"/>
    </location>
</feature>
<evidence type="ECO:0000256" key="1">
    <source>
        <dbReference type="ARBA" id="ARBA00004496"/>
    </source>
</evidence>
<dbReference type="Proteomes" id="UP000192596">
    <property type="component" value="Unassembled WGS sequence"/>
</dbReference>
<evidence type="ECO:0000313" key="7">
    <source>
        <dbReference type="EMBL" id="OQN98690.1"/>
    </source>
</evidence>
<feature type="compositionally biased region" description="Basic and acidic residues" evidence="5">
    <location>
        <begin position="251"/>
        <end position="283"/>
    </location>
</feature>
<dbReference type="GO" id="GO:0005737">
    <property type="term" value="C:cytoplasm"/>
    <property type="evidence" value="ECO:0007669"/>
    <property type="project" value="UniProtKB-SubCell"/>
</dbReference>
<dbReference type="SUPFAM" id="SSF116907">
    <property type="entry name" value="Hook domain"/>
    <property type="match status" value="1"/>
</dbReference>
<feature type="compositionally biased region" description="Basic and acidic residues" evidence="5">
    <location>
        <begin position="293"/>
        <end position="312"/>
    </location>
</feature>
<dbReference type="GO" id="GO:0008017">
    <property type="term" value="F:microtubule binding"/>
    <property type="evidence" value="ECO:0007669"/>
    <property type="project" value="TreeGrafter"/>
</dbReference>
<dbReference type="OrthoDB" id="2129491at2759"/>
<feature type="domain" description="HOOK N-terminal" evidence="6">
    <location>
        <begin position="9"/>
        <end position="123"/>
    </location>
</feature>
<dbReference type="GO" id="GO:0005815">
    <property type="term" value="C:microtubule organizing center"/>
    <property type="evidence" value="ECO:0007669"/>
    <property type="project" value="TreeGrafter"/>
</dbReference>
<protein>
    <recommendedName>
        <fullName evidence="6">HOOK N-terminal domain-containing protein</fullName>
    </recommendedName>
</protein>
<evidence type="ECO:0000256" key="3">
    <source>
        <dbReference type="ARBA" id="ARBA00023054"/>
    </source>
</evidence>
<dbReference type="PANTHER" id="PTHR18947:SF28">
    <property type="entry name" value="GIRDIN, ISOFORM A"/>
    <property type="match status" value="1"/>
</dbReference>
<dbReference type="InterPro" id="IPR043936">
    <property type="entry name" value="HOOK_N"/>
</dbReference>
<dbReference type="Gene3D" id="1.10.418.10">
    <property type="entry name" value="Calponin-like domain"/>
    <property type="match status" value="1"/>
</dbReference>
<evidence type="ECO:0000256" key="5">
    <source>
        <dbReference type="SAM" id="MobiDB-lite"/>
    </source>
</evidence>
<dbReference type="AlphaFoldDB" id="A0A1V8SI97"/>
<proteinExistence type="predicted"/>
<organism evidence="7 8">
    <name type="scientific">Cryoendolithus antarcticus</name>
    <dbReference type="NCBI Taxonomy" id="1507870"/>
    <lineage>
        <taxon>Eukaryota</taxon>
        <taxon>Fungi</taxon>
        <taxon>Dikarya</taxon>
        <taxon>Ascomycota</taxon>
        <taxon>Pezizomycotina</taxon>
        <taxon>Dothideomycetes</taxon>
        <taxon>Dothideomycetidae</taxon>
        <taxon>Cladosporiales</taxon>
        <taxon>Cladosporiaceae</taxon>
        <taxon>Cryoendolithus</taxon>
    </lineage>
</organism>
<evidence type="ECO:0000256" key="2">
    <source>
        <dbReference type="ARBA" id="ARBA00022490"/>
    </source>
</evidence>
<keyword evidence="8" id="KW-1185">Reference proteome</keyword>
<keyword evidence="3 4" id="KW-0175">Coiled coil</keyword>
<sequence length="610" mass="68444">MDQHDPLNEALLQWISSFSPSSLPQTLADLSTGVVLWQILLAIDPDYFKGSIPEPHLNTSDDWIGKWQNLRHIEKQLSLYYRDVCNGDEVSGANSPDLKAIAAKANASEIGKLVMLVIRAGMESPAANQAMGRRLMGLGRERAMIIAGELRAMQEAQEEEQPDESEPVSRDESAYASEAESAHEKQNGFKSSTGSGAFSDPLLEKEEELLKAQAMIDRLEGSYAAAQRQVLELRAEQGKLQEAFDTYRNEIDAKGRKGGSEEAVKKLQRQTESDKSYIGDLETRLQTSQGTVERLERQTQKHKDDSEANQTLRDELQLLRSENEDLMQKIKANENLKKKIQALQEQERASVTLREELKLKDDKLEELDRLKSIQVNLEKEIIEKRGLIRNQEYQITELTTTRKHAEYDSRVLAQKLEAARERHGQDHEALEGLRQKLQDLETGETGAGARKDVENEIASSDAASKARPPPDTYEESRHLTEKLAMLETQLEAADARLKQAAERGEAHDTVKGSYEASKAECERLRTFTQEQEIKVTELRKQLDVAAKAPSPAVAPELASLQRENRLMTSAWHDLSSRLQSNGVSLARRRQEPRSWIGKQRALVGPGVGAV</sequence>
<name>A0A1V8SI97_9PEZI</name>
<feature type="compositionally biased region" description="Basic and acidic residues" evidence="5">
    <location>
        <begin position="420"/>
        <end position="439"/>
    </location>
</feature>
<dbReference type="InParanoid" id="A0A1V8SI97"/>
<keyword evidence="2" id="KW-0963">Cytoplasm</keyword>
<dbReference type="GO" id="GO:0030705">
    <property type="term" value="P:cytoskeleton-dependent intracellular transport"/>
    <property type="evidence" value="ECO:0007669"/>
    <property type="project" value="InterPro"/>
</dbReference>
<feature type="region of interest" description="Disordered" evidence="5">
    <location>
        <begin position="154"/>
        <end position="199"/>
    </location>
</feature>
<feature type="region of interest" description="Disordered" evidence="5">
    <location>
        <begin position="420"/>
        <end position="477"/>
    </location>
</feature>
<dbReference type="GO" id="GO:0051959">
    <property type="term" value="F:dynein light intermediate chain binding"/>
    <property type="evidence" value="ECO:0007669"/>
    <property type="project" value="TreeGrafter"/>
</dbReference>
<dbReference type="InterPro" id="IPR036872">
    <property type="entry name" value="CH_dom_sf"/>
</dbReference>